<proteinExistence type="predicted"/>
<name>A0ABU6VRK9_9FABA</name>
<feature type="compositionally biased region" description="Low complexity" evidence="1">
    <location>
        <begin position="181"/>
        <end position="191"/>
    </location>
</feature>
<evidence type="ECO:0000256" key="1">
    <source>
        <dbReference type="SAM" id="MobiDB-lite"/>
    </source>
</evidence>
<protein>
    <submittedName>
        <fullName evidence="2">Uncharacterized protein</fullName>
    </submittedName>
</protein>
<feature type="region of interest" description="Disordered" evidence="1">
    <location>
        <begin position="81"/>
        <end position="191"/>
    </location>
</feature>
<feature type="compositionally biased region" description="Basic and acidic residues" evidence="1">
    <location>
        <begin position="82"/>
        <end position="100"/>
    </location>
</feature>
<organism evidence="2 3">
    <name type="scientific">Stylosanthes scabra</name>
    <dbReference type="NCBI Taxonomy" id="79078"/>
    <lineage>
        <taxon>Eukaryota</taxon>
        <taxon>Viridiplantae</taxon>
        <taxon>Streptophyta</taxon>
        <taxon>Embryophyta</taxon>
        <taxon>Tracheophyta</taxon>
        <taxon>Spermatophyta</taxon>
        <taxon>Magnoliopsida</taxon>
        <taxon>eudicotyledons</taxon>
        <taxon>Gunneridae</taxon>
        <taxon>Pentapetalae</taxon>
        <taxon>rosids</taxon>
        <taxon>fabids</taxon>
        <taxon>Fabales</taxon>
        <taxon>Fabaceae</taxon>
        <taxon>Papilionoideae</taxon>
        <taxon>50 kb inversion clade</taxon>
        <taxon>dalbergioids sensu lato</taxon>
        <taxon>Dalbergieae</taxon>
        <taxon>Pterocarpus clade</taxon>
        <taxon>Stylosanthes</taxon>
    </lineage>
</organism>
<evidence type="ECO:0000313" key="2">
    <source>
        <dbReference type="EMBL" id="MED6175764.1"/>
    </source>
</evidence>
<feature type="compositionally biased region" description="Polar residues" evidence="1">
    <location>
        <begin position="149"/>
        <end position="159"/>
    </location>
</feature>
<feature type="compositionally biased region" description="Pro residues" evidence="1">
    <location>
        <begin position="168"/>
        <end position="180"/>
    </location>
</feature>
<reference evidence="2 3" key="1">
    <citation type="journal article" date="2023" name="Plants (Basel)">
        <title>Bridging the Gap: Combining Genomics and Transcriptomics Approaches to Understand Stylosanthes scabra, an Orphan Legume from the Brazilian Caatinga.</title>
        <authorList>
            <person name="Ferreira-Neto J.R.C."/>
            <person name="da Silva M.D."/>
            <person name="Binneck E."/>
            <person name="de Melo N.F."/>
            <person name="da Silva R.H."/>
            <person name="de Melo A.L.T.M."/>
            <person name="Pandolfi V."/>
            <person name="Bustamante F.O."/>
            <person name="Brasileiro-Vidal A.C."/>
            <person name="Benko-Iseppon A.M."/>
        </authorList>
    </citation>
    <scope>NUCLEOTIDE SEQUENCE [LARGE SCALE GENOMIC DNA]</scope>
    <source>
        <tissue evidence="2">Leaves</tissue>
    </source>
</reference>
<dbReference type="PANTHER" id="PTHR33067:SF9">
    <property type="entry name" value="RNA-DIRECTED DNA POLYMERASE"/>
    <property type="match status" value="1"/>
</dbReference>
<gene>
    <name evidence="2" type="ORF">PIB30_081428</name>
</gene>
<dbReference type="Proteomes" id="UP001341840">
    <property type="component" value="Unassembled WGS sequence"/>
</dbReference>
<keyword evidence="3" id="KW-1185">Reference proteome</keyword>
<dbReference type="PANTHER" id="PTHR33067">
    <property type="entry name" value="RNA-DIRECTED DNA POLYMERASE-RELATED"/>
    <property type="match status" value="1"/>
</dbReference>
<sequence length="191" mass="21127">MEEDVGTSLIFGRPFLATSRALIDMESGELMLRVHDECLIFNVYKPMHQSDTKSCMKVTSSELSNQEPPNKLLQTPLLCKSVNDEPKPTIEDTTIKLDKAPKKKNKGGQEKKVSDKPSQSSPMLNPFVSVDDSKKKITEGVPNYLPRGLNSQPTPQPQRLDTILAPRRPCPSPLTTPPVSHPHVSHPVPNA</sequence>
<comment type="caution">
    <text evidence="2">The sequence shown here is derived from an EMBL/GenBank/DDBJ whole genome shotgun (WGS) entry which is preliminary data.</text>
</comment>
<evidence type="ECO:0000313" key="3">
    <source>
        <dbReference type="Proteomes" id="UP001341840"/>
    </source>
</evidence>
<accession>A0ABU6VRK9</accession>
<dbReference type="EMBL" id="JASCZI010152253">
    <property type="protein sequence ID" value="MED6175764.1"/>
    <property type="molecule type" value="Genomic_DNA"/>
</dbReference>